<dbReference type="InterPro" id="IPR046854">
    <property type="entry name" value="AceK_regulatory"/>
</dbReference>
<organism evidence="13 14">
    <name type="scientific">Eiseniibacteriota bacterium</name>
    <dbReference type="NCBI Taxonomy" id="2212470"/>
    <lineage>
        <taxon>Bacteria</taxon>
        <taxon>Candidatus Eiseniibacteriota</taxon>
    </lineage>
</organism>
<comment type="caution">
    <text evidence="13">The sequence shown here is derived from an EMBL/GenBank/DDBJ whole genome shotgun (WGS) entry which is preliminary data.</text>
</comment>
<keyword evidence="5 13" id="KW-0808">Transferase</keyword>
<feature type="domain" description="Isocitrate dehydrogenase kinase/phosphatase (AceK) kinase" evidence="11">
    <location>
        <begin position="310"/>
        <end position="565"/>
    </location>
</feature>
<dbReference type="InterPro" id="IPR046855">
    <property type="entry name" value="AceK_kinase"/>
</dbReference>
<dbReference type="EMBL" id="JACRIW010000033">
    <property type="protein sequence ID" value="MBI5168722.1"/>
    <property type="molecule type" value="Genomic_DNA"/>
</dbReference>
<evidence type="ECO:0000256" key="3">
    <source>
        <dbReference type="ARBA" id="ARBA00022527"/>
    </source>
</evidence>
<keyword evidence="2" id="KW-0963">Cytoplasm</keyword>
<evidence type="ECO:0000313" key="14">
    <source>
        <dbReference type="Proteomes" id="UP000696931"/>
    </source>
</evidence>
<evidence type="ECO:0000313" key="13">
    <source>
        <dbReference type="EMBL" id="MBI5168722.1"/>
    </source>
</evidence>
<dbReference type="HAMAP" id="MF_00747">
    <property type="entry name" value="AceK"/>
    <property type="match status" value="1"/>
</dbReference>
<dbReference type="GO" id="GO:0016208">
    <property type="term" value="F:AMP binding"/>
    <property type="evidence" value="ECO:0007669"/>
    <property type="project" value="TreeGrafter"/>
</dbReference>
<dbReference type="GO" id="GO:0006097">
    <property type="term" value="P:glyoxylate cycle"/>
    <property type="evidence" value="ECO:0007669"/>
    <property type="project" value="UniProtKB-KW"/>
</dbReference>
<evidence type="ECO:0000256" key="1">
    <source>
        <dbReference type="ARBA" id="ARBA00022435"/>
    </source>
</evidence>
<evidence type="ECO:0000256" key="2">
    <source>
        <dbReference type="ARBA" id="ARBA00022490"/>
    </source>
</evidence>
<dbReference type="NCBIfam" id="NF002804">
    <property type="entry name" value="PRK02946.1"/>
    <property type="match status" value="1"/>
</dbReference>
<evidence type="ECO:0000256" key="9">
    <source>
        <dbReference type="ARBA" id="ARBA00022840"/>
    </source>
</evidence>
<dbReference type="AlphaFoldDB" id="A0A933SA13"/>
<dbReference type="EC" id="3.1.3.-" evidence="13"/>
<dbReference type="InterPro" id="IPR010452">
    <property type="entry name" value="Isocitrate_DH_AceK"/>
</dbReference>
<keyword evidence="10" id="KW-0904">Protein phosphatase</keyword>
<dbReference type="GO" id="GO:0004721">
    <property type="term" value="F:phosphoprotein phosphatase activity"/>
    <property type="evidence" value="ECO:0007669"/>
    <property type="project" value="UniProtKB-KW"/>
</dbReference>
<protein>
    <submittedName>
        <fullName evidence="13">Bifunctional isocitrate dehydrogenase kinase/phosphatase</fullName>
        <ecNumber evidence="13">2.7.11.5</ecNumber>
        <ecNumber evidence="13">3.1.3.-</ecNumber>
    </submittedName>
</protein>
<keyword evidence="3" id="KW-0723">Serine/threonine-protein kinase</keyword>
<keyword evidence="9" id="KW-0067">ATP-binding</keyword>
<dbReference type="Pfam" id="PF06315">
    <property type="entry name" value="AceK_kinase"/>
    <property type="match status" value="1"/>
</dbReference>
<keyword evidence="6" id="KW-0547">Nucleotide-binding</keyword>
<accession>A0A933SA13</accession>
<dbReference type="GO" id="GO:0005524">
    <property type="term" value="F:ATP binding"/>
    <property type="evidence" value="ECO:0007669"/>
    <property type="project" value="UniProtKB-KW"/>
</dbReference>
<dbReference type="PANTHER" id="PTHR39559">
    <property type="match status" value="1"/>
</dbReference>
<dbReference type="GO" id="GO:0006099">
    <property type="term" value="P:tricarboxylic acid cycle"/>
    <property type="evidence" value="ECO:0007669"/>
    <property type="project" value="UniProtKB-KW"/>
</dbReference>
<dbReference type="GO" id="GO:0005737">
    <property type="term" value="C:cytoplasm"/>
    <property type="evidence" value="ECO:0007669"/>
    <property type="project" value="InterPro"/>
</dbReference>
<keyword evidence="4" id="KW-0816">Tricarboxylic acid cycle</keyword>
<evidence type="ECO:0000259" key="11">
    <source>
        <dbReference type="Pfam" id="PF06315"/>
    </source>
</evidence>
<evidence type="ECO:0000256" key="6">
    <source>
        <dbReference type="ARBA" id="ARBA00022741"/>
    </source>
</evidence>
<feature type="domain" description="Isocitrate dehydrogenase kinase/phosphatase (AceK) regulatory" evidence="12">
    <location>
        <begin position="14"/>
        <end position="308"/>
    </location>
</feature>
<evidence type="ECO:0000256" key="4">
    <source>
        <dbReference type="ARBA" id="ARBA00022532"/>
    </source>
</evidence>
<dbReference type="GO" id="GO:0008772">
    <property type="term" value="F:[isocitrate dehydrogenase (NADP+)] kinase activity"/>
    <property type="evidence" value="ECO:0007669"/>
    <property type="project" value="UniProtKB-EC"/>
</dbReference>
<dbReference type="GO" id="GO:0006006">
    <property type="term" value="P:glucose metabolic process"/>
    <property type="evidence" value="ECO:0007669"/>
    <property type="project" value="InterPro"/>
</dbReference>
<keyword evidence="1" id="KW-0329">Glyoxylate bypass</keyword>
<evidence type="ECO:0000259" key="12">
    <source>
        <dbReference type="Pfam" id="PF20423"/>
    </source>
</evidence>
<keyword evidence="7 13" id="KW-0418">Kinase</keyword>
<proteinExistence type="inferred from homology"/>
<evidence type="ECO:0000256" key="7">
    <source>
        <dbReference type="ARBA" id="ARBA00022777"/>
    </source>
</evidence>
<name>A0A933SA13_UNCEI</name>
<evidence type="ECO:0000256" key="8">
    <source>
        <dbReference type="ARBA" id="ARBA00022801"/>
    </source>
</evidence>
<dbReference type="Pfam" id="PF20423">
    <property type="entry name" value="AceK_regulatory"/>
    <property type="match status" value="1"/>
</dbReference>
<sequence length="574" mass="65070">MNRSAASPLAHEAAEVIAEAFLGYRSRFRTLSRAARQHFQHADWHAMQRDSSRRLDLYNDAVNGALTGLRDILGERFSDRPTWTAVRAAFEARVGERPDEELAETFFNSAVRRVFHTVGVAPDVEFVASSAAPAEHRPPWSHTRVHERSGPLAEAFREVLLGAGFDAPWDDLEGDCARLAEAVKPHLTPGRVRAIEVVRAPFFRGKGAYVAGQLHAEDGSVPLVIALLNRGGRIVVDAALFTENDVSVVFSFARSYFFVEVDDPREMVDWLHTLMPRKPASDLWNSLGFHRHGKTELFRSLLAHLNATDEKFVVAPGKRGMVMAVFVLPGFDVVFKVIRDRFEFPKTVTHAQVREKYDIVYRHDRAGRLVDAQRFEHLEFPADRFEPALLEELLTSTSETVRLEGDRVVIAHLYTERRLVPLDVFLETAAPEAARDAVVDYGQALKDLAATNIFPGDMLLKNFGVTRHGRLVFYDYDELCLVTECRFRDLPTASGGDEEVAAEPWYFVDERDVFPEEFRAFLGLRGELLAAFLSAHADLLRADFWRRMQERVHRGEVIEIFPYRQSSRLRPDAD</sequence>
<dbReference type="GO" id="GO:0004674">
    <property type="term" value="F:protein serine/threonine kinase activity"/>
    <property type="evidence" value="ECO:0007669"/>
    <property type="project" value="UniProtKB-KW"/>
</dbReference>
<evidence type="ECO:0000256" key="5">
    <source>
        <dbReference type="ARBA" id="ARBA00022679"/>
    </source>
</evidence>
<evidence type="ECO:0000256" key="10">
    <source>
        <dbReference type="ARBA" id="ARBA00022912"/>
    </source>
</evidence>
<keyword evidence="8 13" id="KW-0378">Hydrolase</keyword>
<dbReference type="EC" id="2.7.11.5" evidence="13"/>
<dbReference type="PANTHER" id="PTHR39559:SF1">
    <property type="entry name" value="ISOCITRATE DEHYDROGENASE KINASE_PHOSPHATASE"/>
    <property type="match status" value="1"/>
</dbReference>
<dbReference type="Proteomes" id="UP000696931">
    <property type="component" value="Unassembled WGS sequence"/>
</dbReference>
<dbReference type="PIRSF" id="PIRSF000719">
    <property type="entry name" value="AceK"/>
    <property type="match status" value="1"/>
</dbReference>
<gene>
    <name evidence="13" type="primary">aceK</name>
    <name evidence="13" type="ORF">HZA61_04455</name>
</gene>
<reference evidence="13" key="1">
    <citation type="submission" date="2020-07" db="EMBL/GenBank/DDBJ databases">
        <title>Huge and variable diversity of episymbiotic CPR bacteria and DPANN archaea in groundwater ecosystems.</title>
        <authorList>
            <person name="He C.Y."/>
            <person name="Keren R."/>
            <person name="Whittaker M."/>
            <person name="Farag I.F."/>
            <person name="Doudna J."/>
            <person name="Cate J.H.D."/>
            <person name="Banfield J.F."/>
        </authorList>
    </citation>
    <scope>NUCLEOTIDE SEQUENCE</scope>
    <source>
        <strain evidence="13">NC_groundwater_1813_Pr3_B-0.1um_71_17</strain>
    </source>
</reference>